<dbReference type="InterPro" id="IPR003390">
    <property type="entry name" value="DNA_integrity_scan_DisA_N"/>
</dbReference>
<evidence type="ECO:0000313" key="12">
    <source>
        <dbReference type="EMBL" id="SFE76222.1"/>
    </source>
</evidence>
<dbReference type="FunFam" id="3.40.1700.10:FF:000002">
    <property type="entry name" value="Diadenylate cyclase"/>
    <property type="match status" value="1"/>
</dbReference>
<comment type="catalytic activity">
    <reaction evidence="1 10">
        <text>2 ATP = 3',3'-c-di-AMP + 2 diphosphate</text>
        <dbReference type="Rhea" id="RHEA:35655"/>
        <dbReference type="ChEBI" id="CHEBI:30616"/>
        <dbReference type="ChEBI" id="CHEBI:33019"/>
        <dbReference type="ChEBI" id="CHEBI:71500"/>
        <dbReference type="EC" id="2.7.7.85"/>
    </reaction>
</comment>
<evidence type="ECO:0000256" key="6">
    <source>
        <dbReference type="ARBA" id="ARBA00022741"/>
    </source>
</evidence>
<keyword evidence="5 10" id="KW-0548">Nucleotidyltransferase</keyword>
<proteinExistence type="inferred from homology"/>
<dbReference type="InterPro" id="IPR036888">
    <property type="entry name" value="DNA_integrity_DisA_N_sf"/>
</dbReference>
<evidence type="ECO:0000256" key="10">
    <source>
        <dbReference type="HAMAP-Rule" id="MF_01499"/>
    </source>
</evidence>
<keyword evidence="2 10" id="KW-1003">Cell membrane</keyword>
<dbReference type="InParanoid" id="A0A1I2D6S5"/>
<keyword evidence="3 10" id="KW-0808">Transferase</keyword>
<dbReference type="Gene3D" id="3.40.1700.10">
    <property type="entry name" value="DNA integrity scanning protein, DisA, N-terminal domain"/>
    <property type="match status" value="1"/>
</dbReference>
<dbReference type="HAMAP" id="MF_01499">
    <property type="entry name" value="DacA"/>
    <property type="match status" value="1"/>
</dbReference>
<dbReference type="InterPro" id="IPR014046">
    <property type="entry name" value="C-di-AMP_synthase"/>
</dbReference>
<evidence type="ECO:0000259" key="11">
    <source>
        <dbReference type="PROSITE" id="PS51794"/>
    </source>
</evidence>
<dbReference type="GO" id="GO:0004016">
    <property type="term" value="F:adenylate cyclase activity"/>
    <property type="evidence" value="ECO:0007669"/>
    <property type="project" value="UniProtKB-UniRule"/>
</dbReference>
<dbReference type="InterPro" id="IPR045585">
    <property type="entry name" value="CdaA_N"/>
</dbReference>
<evidence type="ECO:0000256" key="7">
    <source>
        <dbReference type="ARBA" id="ARBA00022840"/>
    </source>
</evidence>
<name>A0A1I2D6S5_9BACT</name>
<keyword evidence="7 10" id="KW-0067">ATP-binding</keyword>
<dbReference type="Proteomes" id="UP000181976">
    <property type="component" value="Unassembled WGS sequence"/>
</dbReference>
<evidence type="ECO:0000256" key="8">
    <source>
        <dbReference type="ARBA" id="ARBA00022989"/>
    </source>
</evidence>
<evidence type="ECO:0000256" key="1">
    <source>
        <dbReference type="ARBA" id="ARBA00000877"/>
    </source>
</evidence>
<keyword evidence="8 10" id="KW-1133">Transmembrane helix</keyword>
<evidence type="ECO:0000256" key="5">
    <source>
        <dbReference type="ARBA" id="ARBA00022695"/>
    </source>
</evidence>
<keyword evidence="4 10" id="KW-0812">Transmembrane</keyword>
<dbReference type="EC" id="2.7.7.85" evidence="10"/>
<dbReference type="PANTHER" id="PTHR34185">
    <property type="entry name" value="DIADENYLATE CYCLASE"/>
    <property type="match status" value="1"/>
</dbReference>
<dbReference type="Pfam" id="PF19293">
    <property type="entry name" value="CdaA_N"/>
    <property type="match status" value="1"/>
</dbReference>
<feature type="domain" description="DAC" evidence="11">
    <location>
        <begin position="78"/>
        <end position="247"/>
    </location>
</feature>
<dbReference type="InterPro" id="IPR034701">
    <property type="entry name" value="CdaA"/>
</dbReference>
<sequence length="261" mass="29780">MTFLEIRFIDLVDIFLVAYLMFRLYKLIKGTVALNIFIGIFSFIVFWLLIKSLKMELSSTILDNFVNVGVLAIIVVFQQEIRRFLLLLGSRYNLHNKFSFERFFEGKSRGAGMMNIYIKPVVQACDYFTRTRTGALIVITKNSELLDFVHTGELLNAVISRRLLETIFFKNNPLHDGAVIINRNKIKAAGCILPVSQNMDIPKRFGLRHRAGMGITESTDAVAIVVSEERGRISFFQNGRGEFNISVEELEKRLEAAGLTR</sequence>
<comment type="caution">
    <text evidence="10">Lacks conserved residue(s) required for the propagation of feature annotation.</text>
</comment>
<dbReference type="OrthoDB" id="9807385at2"/>
<reference evidence="12 13" key="1">
    <citation type="submission" date="2016-10" db="EMBL/GenBank/DDBJ databases">
        <authorList>
            <person name="de Groot N.N."/>
        </authorList>
    </citation>
    <scope>NUCLEOTIDE SEQUENCE [LARGE SCALE GENOMIC DNA]</scope>
    <source>
        <strain evidence="12 13">DSM 19012</strain>
    </source>
</reference>
<keyword evidence="6 10" id="KW-0547">Nucleotide-binding</keyword>
<dbReference type="PROSITE" id="PS51794">
    <property type="entry name" value="DAC"/>
    <property type="match status" value="1"/>
</dbReference>
<dbReference type="GO" id="GO:0005524">
    <property type="term" value="F:ATP binding"/>
    <property type="evidence" value="ECO:0007669"/>
    <property type="project" value="UniProtKB-UniRule"/>
</dbReference>
<comment type="subunit">
    <text evidence="10">Probably a homodimer.</text>
</comment>
<dbReference type="eggNOG" id="COG1624">
    <property type="taxonomic scope" value="Bacteria"/>
</dbReference>
<evidence type="ECO:0000256" key="4">
    <source>
        <dbReference type="ARBA" id="ARBA00022692"/>
    </source>
</evidence>
<feature type="transmembrane region" description="Helical" evidence="10">
    <location>
        <begin position="56"/>
        <end position="77"/>
    </location>
</feature>
<evidence type="ECO:0000256" key="9">
    <source>
        <dbReference type="ARBA" id="ARBA00023136"/>
    </source>
</evidence>
<dbReference type="Pfam" id="PF02457">
    <property type="entry name" value="DAC"/>
    <property type="match status" value="1"/>
</dbReference>
<dbReference type="RefSeq" id="WP_010526129.1">
    <property type="nucleotide sequence ID" value="NZ_AFSL01000003.1"/>
</dbReference>
<gene>
    <name evidence="10" type="primary">dacA</name>
    <name evidence="12" type="ORF">SAMN05444380_11810</name>
</gene>
<dbReference type="GO" id="GO:0006171">
    <property type="term" value="P:cAMP biosynthetic process"/>
    <property type="evidence" value="ECO:0007669"/>
    <property type="project" value="InterPro"/>
</dbReference>
<dbReference type="STRING" id="385682.SAMN05444380_11810"/>
<dbReference type="PIRSF" id="PIRSF004793">
    <property type="entry name" value="UCP004793"/>
    <property type="match status" value="1"/>
</dbReference>
<dbReference type="EMBL" id="FONA01000018">
    <property type="protein sequence ID" value="SFE76222.1"/>
    <property type="molecule type" value="Genomic_DNA"/>
</dbReference>
<comment type="similarity">
    <text evidence="10">Belongs to the adenylate cyclase family. DacA/CdaA subfamily.</text>
</comment>
<accession>A0A1I2D6S5</accession>
<evidence type="ECO:0000313" key="13">
    <source>
        <dbReference type="Proteomes" id="UP000181976"/>
    </source>
</evidence>
<dbReference type="AlphaFoldDB" id="A0A1I2D6S5"/>
<dbReference type="InterPro" id="IPR050338">
    <property type="entry name" value="DisA"/>
</dbReference>
<keyword evidence="13" id="KW-1185">Reference proteome</keyword>
<evidence type="ECO:0000256" key="2">
    <source>
        <dbReference type="ARBA" id="ARBA00022475"/>
    </source>
</evidence>
<dbReference type="NCBIfam" id="TIGR00159">
    <property type="entry name" value="diadenylate cyclase CdaA"/>
    <property type="match status" value="1"/>
</dbReference>
<keyword evidence="9 10" id="KW-0472">Membrane</keyword>
<dbReference type="GO" id="GO:0106408">
    <property type="term" value="F:diadenylate cyclase activity"/>
    <property type="evidence" value="ECO:0007669"/>
    <property type="project" value="UniProtKB-EC"/>
</dbReference>
<evidence type="ECO:0000256" key="3">
    <source>
        <dbReference type="ARBA" id="ARBA00022679"/>
    </source>
</evidence>
<organism evidence="12 13">
    <name type="scientific">Thermophagus xiamenensis</name>
    <dbReference type="NCBI Taxonomy" id="385682"/>
    <lineage>
        <taxon>Bacteria</taxon>
        <taxon>Pseudomonadati</taxon>
        <taxon>Bacteroidota</taxon>
        <taxon>Bacteroidia</taxon>
        <taxon>Marinilabiliales</taxon>
        <taxon>Marinilabiliaceae</taxon>
        <taxon>Thermophagus</taxon>
    </lineage>
</organism>
<dbReference type="PANTHER" id="PTHR34185:SF1">
    <property type="entry name" value="DIADENYLATE CYCLASE"/>
    <property type="match status" value="1"/>
</dbReference>
<feature type="transmembrane region" description="Helical" evidence="10">
    <location>
        <begin position="32"/>
        <end position="50"/>
    </location>
</feature>
<dbReference type="SUPFAM" id="SSF143597">
    <property type="entry name" value="YojJ-like"/>
    <property type="match status" value="1"/>
</dbReference>
<comment type="function">
    <text evidence="10">Catalyzes the condensation of 2 ATP molecules into cyclic di-AMP (c-di-AMP), a second messenger used to regulate differing processes in different bacteria.</text>
</comment>
<protein>
    <recommendedName>
        <fullName evidence="10">Diadenylate cyclase</fullName>
        <shortName evidence="10">DAC</shortName>
        <ecNumber evidence="10">2.7.7.85</ecNumber>
    </recommendedName>
    <alternativeName>
        <fullName evidence="10">Cyclic-di-AMP synthase</fullName>
        <shortName evidence="10">c-di-AMP synthase</shortName>
    </alternativeName>
</protein>